<evidence type="ECO:0000313" key="1">
    <source>
        <dbReference type="EMBL" id="EDL82336.1"/>
    </source>
</evidence>
<accession>A6HW50</accession>
<reference evidence="2" key="1">
    <citation type="submission" date="2005-09" db="EMBL/GenBank/DDBJ databases">
        <authorList>
            <person name="Mural R.J."/>
            <person name="Li P.W."/>
            <person name="Adams M.D."/>
            <person name="Amanatides P.G."/>
            <person name="Baden-Tillson H."/>
            <person name="Barnstead M."/>
            <person name="Chin S.H."/>
            <person name="Dew I."/>
            <person name="Evans C.A."/>
            <person name="Ferriera S."/>
            <person name="Flanigan M."/>
            <person name="Fosler C."/>
            <person name="Glodek A."/>
            <person name="Gu Z."/>
            <person name="Holt R.A."/>
            <person name="Jennings D."/>
            <person name="Kraft C.L."/>
            <person name="Lu F."/>
            <person name="Nguyen T."/>
            <person name="Nusskern D.R."/>
            <person name="Pfannkoch C.M."/>
            <person name="Sitter C."/>
            <person name="Sutton G.G."/>
            <person name="Venter J.C."/>
            <person name="Wang Z."/>
            <person name="Woodage T."/>
            <person name="Zheng X.H."/>
            <person name="Zhong F."/>
        </authorList>
    </citation>
    <scope>NUCLEOTIDE SEQUENCE [LARGE SCALE GENOMIC DNA]</scope>
    <source>
        <strain>BN</strain>
        <strain evidence="2">Sprague-Dawley</strain>
    </source>
</reference>
<organism evidence="1 2">
    <name type="scientific">Rattus norvegicus</name>
    <name type="common">Rat</name>
    <dbReference type="NCBI Taxonomy" id="10116"/>
    <lineage>
        <taxon>Eukaryota</taxon>
        <taxon>Metazoa</taxon>
        <taxon>Chordata</taxon>
        <taxon>Craniata</taxon>
        <taxon>Vertebrata</taxon>
        <taxon>Euteleostomi</taxon>
        <taxon>Mammalia</taxon>
        <taxon>Eutheria</taxon>
        <taxon>Euarchontoglires</taxon>
        <taxon>Glires</taxon>
        <taxon>Rodentia</taxon>
        <taxon>Myomorpha</taxon>
        <taxon>Muroidea</taxon>
        <taxon>Muridae</taxon>
        <taxon>Murinae</taxon>
        <taxon>Rattus</taxon>
    </lineage>
</organism>
<evidence type="ECO:0000313" key="2">
    <source>
        <dbReference type="Proteomes" id="UP000234681"/>
    </source>
</evidence>
<dbReference type="AlphaFoldDB" id="A6HW50"/>
<protein>
    <submittedName>
        <fullName evidence="1">RCG28936</fullName>
    </submittedName>
</protein>
<name>A6HW50_RAT</name>
<sequence length="33" mass="4018">MNNKELLVLKERGQQVPFPRSLLEDDAWLMWLF</sequence>
<dbReference type="Proteomes" id="UP000234681">
    <property type="component" value="Chromosome 2"/>
</dbReference>
<gene>
    <name evidence="1" type="ORF">rCG_28936</name>
</gene>
<proteinExistence type="predicted"/>
<dbReference type="EMBL" id="CH473952">
    <property type="protein sequence ID" value="EDL82336.1"/>
    <property type="molecule type" value="Genomic_DNA"/>
</dbReference>